<sequence length="141" mass="15940">MKRLLLLLITTLSFITFSHAPTIEIEEDEPGYIFVQAGFSNGESAYNLPVIVVQDKNYNGAYKTWEGKLILFEGVFDEDGSIVLPKPKTKKYTVIFNGGVGHVTEKKGIPLKKEEKDAWEKAIKEDEILGEWKDIYTGKVK</sequence>
<feature type="chain" id="PRO_5026174620" evidence="1">
    <location>
        <begin position="21"/>
        <end position="141"/>
    </location>
</feature>
<dbReference type="AlphaFoldDB" id="A0A6I8M7Z5"/>
<keyword evidence="1" id="KW-0732">Signal</keyword>
<evidence type="ECO:0000256" key="1">
    <source>
        <dbReference type="SAM" id="SignalP"/>
    </source>
</evidence>
<dbReference type="EMBL" id="CABWIB010000001">
    <property type="protein sequence ID" value="VWL85539.1"/>
    <property type="molecule type" value="Genomic_DNA"/>
</dbReference>
<evidence type="ECO:0000313" key="2">
    <source>
        <dbReference type="EMBL" id="VWL85539.1"/>
    </source>
</evidence>
<keyword evidence="3" id="KW-1185">Reference proteome</keyword>
<protein>
    <submittedName>
        <fullName evidence="2">Uncharacterized protein</fullName>
    </submittedName>
</protein>
<dbReference type="RefSeq" id="WP_156683525.1">
    <property type="nucleotide sequence ID" value="NZ_CABWIB010000001.1"/>
</dbReference>
<accession>A0A6I8M7Z5</accession>
<organism evidence="2 3">
    <name type="scientific">Oceanivirga miroungae</name>
    <dbReference type="NCBI Taxonomy" id="1130046"/>
    <lineage>
        <taxon>Bacteria</taxon>
        <taxon>Fusobacteriati</taxon>
        <taxon>Fusobacteriota</taxon>
        <taxon>Fusobacteriia</taxon>
        <taxon>Fusobacteriales</taxon>
        <taxon>Leptotrichiaceae</taxon>
        <taxon>Oceanivirga</taxon>
    </lineage>
</organism>
<reference evidence="2 3" key="1">
    <citation type="submission" date="2019-10" db="EMBL/GenBank/DDBJ databases">
        <authorList>
            <person name="Blom J."/>
        </authorList>
    </citation>
    <scope>NUCLEOTIDE SEQUENCE [LARGE SCALE GENOMIC DNA]</scope>
    <source>
        <strain evidence="2 3">ES3154-GLU</strain>
    </source>
</reference>
<dbReference type="Proteomes" id="UP000419017">
    <property type="component" value="Unassembled WGS sequence"/>
</dbReference>
<proteinExistence type="predicted"/>
<name>A0A6I8M7Z5_9FUSO</name>
<gene>
    <name evidence="2" type="ORF">OMES3154_00825</name>
</gene>
<evidence type="ECO:0000313" key="3">
    <source>
        <dbReference type="Proteomes" id="UP000419017"/>
    </source>
</evidence>
<feature type="signal peptide" evidence="1">
    <location>
        <begin position="1"/>
        <end position="20"/>
    </location>
</feature>